<keyword evidence="3" id="KW-1185">Reference proteome</keyword>
<sequence length="361" mass="40659">MNPPIKVPFAALTFTPATRGGLWAAPSSIAWSHHPMTATHSDTNANTQTTTTDNAAMTANTATQNTATATDSPAPLPQPSRRLLDAIFDYQPTTAAINALTPSKAQEKLTTARADYLDKRERLRQAREELDRIEKTVSAAEAQEQQASQSWRRAFLEGAGKQGKEVRDQQKQAGQWRIEAEQKREMIELLKPQVEWLQIETQVAREQFQRSLKATREVISHHSLLAEAEKLFEGLDSDHFRAALKGLFQRITDDLCNNVVYMAQYNLDVSSEPGEAIFSHLNNEQTRAVRHEIRKRQYAALGELVWHLMPKTQTEQPDTLKGITPLACEAGKGELGNTIRRRRRQLELEATMEYVPGKTQH</sequence>
<dbReference type="STRING" id="402385.SAMN05421848_1152"/>
<dbReference type="Proteomes" id="UP000199046">
    <property type="component" value="Unassembled WGS sequence"/>
</dbReference>
<evidence type="ECO:0000256" key="1">
    <source>
        <dbReference type="SAM" id="Coils"/>
    </source>
</evidence>
<accession>A0A1I1IJS4</accession>
<feature type="coiled-coil region" evidence="1">
    <location>
        <begin position="109"/>
        <end position="150"/>
    </location>
</feature>
<evidence type="ECO:0000313" key="3">
    <source>
        <dbReference type="Proteomes" id="UP000199046"/>
    </source>
</evidence>
<dbReference type="EMBL" id="FOLY01000002">
    <property type="protein sequence ID" value="SFC34033.1"/>
    <property type="molecule type" value="Genomic_DNA"/>
</dbReference>
<organism evidence="2 3">
    <name type="scientific">Kushneria avicenniae</name>
    <dbReference type="NCBI Taxonomy" id="402385"/>
    <lineage>
        <taxon>Bacteria</taxon>
        <taxon>Pseudomonadati</taxon>
        <taxon>Pseudomonadota</taxon>
        <taxon>Gammaproteobacteria</taxon>
        <taxon>Oceanospirillales</taxon>
        <taxon>Halomonadaceae</taxon>
        <taxon>Kushneria</taxon>
    </lineage>
</organism>
<name>A0A1I1IJS4_9GAMM</name>
<evidence type="ECO:0000313" key="2">
    <source>
        <dbReference type="EMBL" id="SFC34033.1"/>
    </source>
</evidence>
<gene>
    <name evidence="2" type="ORF">SAMN05421848_1152</name>
</gene>
<reference evidence="3" key="1">
    <citation type="submission" date="2016-10" db="EMBL/GenBank/DDBJ databases">
        <authorList>
            <person name="Varghese N."/>
            <person name="Submissions S."/>
        </authorList>
    </citation>
    <scope>NUCLEOTIDE SEQUENCE [LARGE SCALE GENOMIC DNA]</scope>
    <source>
        <strain evidence="3">DSM 23439</strain>
    </source>
</reference>
<protein>
    <submittedName>
        <fullName evidence="2">Uncharacterized protein</fullName>
    </submittedName>
</protein>
<keyword evidence="1" id="KW-0175">Coiled coil</keyword>
<proteinExistence type="predicted"/>
<dbReference type="AlphaFoldDB" id="A0A1I1IJS4"/>